<dbReference type="GO" id="GO:0000922">
    <property type="term" value="C:spindle pole"/>
    <property type="evidence" value="ECO:0007669"/>
    <property type="project" value="TreeGrafter"/>
</dbReference>
<feature type="region of interest" description="Disordered" evidence="5">
    <location>
        <begin position="1936"/>
        <end position="1957"/>
    </location>
</feature>
<dbReference type="SUPFAM" id="SSF51905">
    <property type="entry name" value="FAD/NAD(P)-binding domain"/>
    <property type="match status" value="1"/>
</dbReference>
<accession>A0AAD8YE20</accession>
<keyword evidence="4" id="KW-0112">Calmodulin-binding</keyword>
<dbReference type="InterPro" id="IPR006076">
    <property type="entry name" value="FAD-dep_OxRdtase"/>
</dbReference>
<evidence type="ECO:0000256" key="2">
    <source>
        <dbReference type="ARBA" id="ARBA00022490"/>
    </source>
</evidence>
<feature type="compositionally biased region" description="Low complexity" evidence="5">
    <location>
        <begin position="2274"/>
        <end position="2287"/>
    </location>
</feature>
<dbReference type="SMART" id="SM00033">
    <property type="entry name" value="CH"/>
    <property type="match status" value="1"/>
</dbReference>
<evidence type="ECO:0000259" key="6">
    <source>
        <dbReference type="PROSITE" id="PS50021"/>
    </source>
</evidence>
<feature type="compositionally biased region" description="Basic residues" evidence="5">
    <location>
        <begin position="2098"/>
        <end position="2107"/>
    </location>
</feature>
<evidence type="ECO:0000313" key="8">
    <source>
        <dbReference type="Proteomes" id="UP001224775"/>
    </source>
</evidence>
<dbReference type="InterPro" id="IPR036188">
    <property type="entry name" value="FAD/NAD-bd_sf"/>
</dbReference>
<evidence type="ECO:0000256" key="5">
    <source>
        <dbReference type="SAM" id="MobiDB-lite"/>
    </source>
</evidence>
<dbReference type="Gene3D" id="3.50.50.60">
    <property type="entry name" value="FAD/NAD(P)-binding domain"/>
    <property type="match status" value="1"/>
</dbReference>
<organism evidence="7 8">
    <name type="scientific">Skeletonema marinoi</name>
    <dbReference type="NCBI Taxonomy" id="267567"/>
    <lineage>
        <taxon>Eukaryota</taxon>
        <taxon>Sar</taxon>
        <taxon>Stramenopiles</taxon>
        <taxon>Ochrophyta</taxon>
        <taxon>Bacillariophyta</taxon>
        <taxon>Coscinodiscophyceae</taxon>
        <taxon>Thalassiosirophycidae</taxon>
        <taxon>Thalassiosirales</taxon>
        <taxon>Skeletonemataceae</taxon>
        <taxon>Skeletonema</taxon>
        <taxon>Skeletonema marinoi-dohrnii complex</taxon>
    </lineage>
</organism>
<dbReference type="EMBL" id="JATAAI010000008">
    <property type="protein sequence ID" value="KAK1743737.1"/>
    <property type="molecule type" value="Genomic_DNA"/>
</dbReference>
<feature type="compositionally biased region" description="Polar residues" evidence="5">
    <location>
        <begin position="2088"/>
        <end position="2097"/>
    </location>
</feature>
<dbReference type="GO" id="GO:0051295">
    <property type="term" value="P:establishment of meiotic spindle localization"/>
    <property type="evidence" value="ECO:0007669"/>
    <property type="project" value="TreeGrafter"/>
</dbReference>
<feature type="region of interest" description="Disordered" evidence="5">
    <location>
        <begin position="2237"/>
        <end position="2346"/>
    </location>
</feature>
<dbReference type="Pfam" id="PF00307">
    <property type="entry name" value="CH"/>
    <property type="match status" value="1"/>
</dbReference>
<dbReference type="PANTHER" id="PTHR22706">
    <property type="entry name" value="ASSEMBLY FACTOR FOR SPINDLE MICROTUBULES"/>
    <property type="match status" value="1"/>
</dbReference>
<evidence type="ECO:0000313" key="7">
    <source>
        <dbReference type="EMBL" id="KAK1743737.1"/>
    </source>
</evidence>
<dbReference type="GO" id="GO:0005737">
    <property type="term" value="C:cytoplasm"/>
    <property type="evidence" value="ECO:0007669"/>
    <property type="project" value="UniProtKB-SubCell"/>
</dbReference>
<feature type="domain" description="Calponin-homology (CH)" evidence="6">
    <location>
        <begin position="696"/>
        <end position="804"/>
    </location>
</feature>
<keyword evidence="2" id="KW-0963">Cytoplasm</keyword>
<reference evidence="7" key="1">
    <citation type="submission" date="2023-06" db="EMBL/GenBank/DDBJ databases">
        <title>Survivors Of The Sea: Transcriptome response of Skeletonema marinoi to long-term dormancy.</title>
        <authorList>
            <person name="Pinder M.I.M."/>
            <person name="Kourtchenko O."/>
            <person name="Robertson E.K."/>
            <person name="Larsson T."/>
            <person name="Maumus F."/>
            <person name="Osuna-Cruz C.M."/>
            <person name="Vancaester E."/>
            <person name="Stenow R."/>
            <person name="Vandepoele K."/>
            <person name="Ploug H."/>
            <person name="Bruchert V."/>
            <person name="Godhe A."/>
            <person name="Topel M."/>
        </authorList>
    </citation>
    <scope>NUCLEOTIDE SEQUENCE</scope>
    <source>
        <strain evidence="7">R05AC</strain>
    </source>
</reference>
<dbReference type="InterPro" id="IPR051185">
    <property type="entry name" value="ASPM"/>
</dbReference>
<dbReference type="Proteomes" id="UP001224775">
    <property type="component" value="Unassembled WGS sequence"/>
</dbReference>
<dbReference type="PROSITE" id="PS50021">
    <property type="entry name" value="CH"/>
    <property type="match status" value="1"/>
</dbReference>
<keyword evidence="3" id="KW-0677">Repeat</keyword>
<dbReference type="SMART" id="SM00015">
    <property type="entry name" value="IQ"/>
    <property type="match status" value="20"/>
</dbReference>
<dbReference type="PROSITE" id="PS50096">
    <property type="entry name" value="IQ"/>
    <property type="match status" value="8"/>
</dbReference>
<feature type="compositionally biased region" description="Polar residues" evidence="5">
    <location>
        <begin position="2335"/>
        <end position="2345"/>
    </location>
</feature>
<evidence type="ECO:0000256" key="4">
    <source>
        <dbReference type="ARBA" id="ARBA00022860"/>
    </source>
</evidence>
<evidence type="ECO:0000256" key="3">
    <source>
        <dbReference type="ARBA" id="ARBA00022737"/>
    </source>
</evidence>
<dbReference type="Gene3D" id="1.20.5.190">
    <property type="match status" value="6"/>
</dbReference>
<keyword evidence="8" id="KW-1185">Reference proteome</keyword>
<feature type="region of interest" description="Disordered" evidence="5">
    <location>
        <begin position="381"/>
        <end position="447"/>
    </location>
</feature>
<comment type="caution">
    <text evidence="7">The sequence shown here is derived from an EMBL/GenBank/DDBJ whole genome shotgun (WGS) entry which is preliminary data.</text>
</comment>
<dbReference type="Pfam" id="PF00612">
    <property type="entry name" value="IQ"/>
    <property type="match status" value="5"/>
</dbReference>
<feature type="compositionally biased region" description="Basic residues" evidence="5">
    <location>
        <begin position="433"/>
        <end position="445"/>
    </location>
</feature>
<dbReference type="InterPro" id="IPR001715">
    <property type="entry name" value="CH_dom"/>
</dbReference>
<comment type="subcellular location">
    <subcellularLocation>
        <location evidence="1">Cytoplasm</location>
    </subcellularLocation>
</comment>
<feature type="region of interest" description="Disordered" evidence="5">
    <location>
        <begin position="2183"/>
        <end position="2217"/>
    </location>
</feature>
<dbReference type="GO" id="GO:0005516">
    <property type="term" value="F:calmodulin binding"/>
    <property type="evidence" value="ECO:0007669"/>
    <property type="project" value="UniProtKB-KW"/>
</dbReference>
<dbReference type="SUPFAM" id="SSF47576">
    <property type="entry name" value="Calponin-homology domain, CH-domain"/>
    <property type="match status" value="1"/>
</dbReference>
<dbReference type="Gene3D" id="3.30.9.10">
    <property type="entry name" value="D-Amino Acid Oxidase, subunit A, domain 2"/>
    <property type="match status" value="1"/>
</dbReference>
<feature type="region of interest" description="Disordered" evidence="5">
    <location>
        <begin position="2088"/>
        <end position="2113"/>
    </location>
</feature>
<proteinExistence type="predicted"/>
<gene>
    <name evidence="7" type="ORF">QTG54_005334</name>
</gene>
<feature type="compositionally biased region" description="Low complexity" evidence="5">
    <location>
        <begin position="2303"/>
        <end position="2334"/>
    </location>
</feature>
<dbReference type="Gene3D" id="1.10.418.10">
    <property type="entry name" value="Calponin-like domain"/>
    <property type="match status" value="1"/>
</dbReference>
<dbReference type="InterPro" id="IPR000048">
    <property type="entry name" value="IQ_motif_EF-hand-BS"/>
</dbReference>
<dbReference type="InterPro" id="IPR036872">
    <property type="entry name" value="CH_dom_sf"/>
</dbReference>
<dbReference type="CDD" id="cd21223">
    <property type="entry name" value="CH_ASPM_rpt1"/>
    <property type="match status" value="1"/>
</dbReference>
<dbReference type="Pfam" id="PF01266">
    <property type="entry name" value="DAO"/>
    <property type="match status" value="1"/>
</dbReference>
<dbReference type="PANTHER" id="PTHR22706:SF1">
    <property type="entry name" value="ASSEMBLY FACTOR FOR SPINDLE MICROTUBULES"/>
    <property type="match status" value="1"/>
</dbReference>
<dbReference type="GO" id="GO:0007051">
    <property type="term" value="P:spindle organization"/>
    <property type="evidence" value="ECO:0007669"/>
    <property type="project" value="TreeGrafter"/>
</dbReference>
<dbReference type="GO" id="GO:0000278">
    <property type="term" value="P:mitotic cell cycle"/>
    <property type="evidence" value="ECO:0007669"/>
    <property type="project" value="TreeGrafter"/>
</dbReference>
<name>A0AAD8YE20_9STRA</name>
<sequence>MTFFPALHFVSFAWLNANDKFPLSYMQLNQLGMEMWHRHEMLKEYPVWSGALIRKEKQDLRGKNSHYVCVGPLGRDDAMCWNLELTSKMTYDKSSEFYFYPEEGFIEPIEVVKGLRVSAKGNGANFIGGVEIESLMRNKDGKVAGVKYTTTSDNSNIIRATADLVIIACGANSASPALGIGSEKLPLAKQPGALTYVSSDNYLKQPLKRIFVDTINQTHMLRRSDGTLVIGGGKLIVGGSDSDEDSPEDKELDISEEADSAIAKEMIAAAIKSVSPDDLESFVESCSENDDDKSFRITTANRPISADGLPVVGLVEEGLYVAVTHSGITLAPLIGELASFEIEESLNAKSSEEISKPYLGFEILDAYRPTRQIATAAAVKMTTTATPRRRDRAPLSSVDSNVVGSLRKKNATSRSPLGKQQKRFSTKTTKTPGTKRKKRRQKKKNLTIDTPRIESPLYEHQTLCHDEPAETTVSKNVAAIPATDALSTTQLYEHVTKFTFGSSEQRSAELNAAMKLFNSRRMSAIRFAIEREVTEGRLAITPRAGRNILDEVYVQEQLSTLLLSYTPRWLQLGLEVVLAHHGDQRRVQQYHDMTKETLKKIILEQVLSKPSAVQKYTAGKVATGYFEQMLRVEIQQHTLSVLLILVFFLDEAKTRDLLTGDPVLFEKTSQVKSSQDMLISLCQDCFAKQRSILNHLEYEGISVSHVQEPLDEYNFRVRNFAVDLKDGVCLAKMMDIVTNGCNILSSLRLPADSRKHKMYNVRLALAALRQLGVPNISDITPAHVVDAHQPRIIQLVWSTILYFELPEFRQEIIQYKASRLIQGQARRFLAMNHIILHYEVAIIAISSSWGAATDEKCSPTLLACKRVTLLSKRTHASIQIQTIWRGYDQKIQYGFVLLDIIRLQSVFRRFLDVRRANARLNGIVKIQSVTRIWTAMRTVARCQNAIVTIQSSMRKSLAVKHATRQRKELAEMVMDIEVDSDSQSHIYDDDSEEEEGEVIYYSTNQARRRDETVSLIRYAEYEAECSIDEQIDESTLDEEEEDVASISTRYSSMSEDLEFEHELASMIIQMHWRRHFSLARYVTTRKAIITCQSICRRWVAQKKTYTLRVARSREELASIKVTSFCRGYFTRIKYLKTLAATTTIQKIARGYIAKKVVEEMRCFQIFLSWDCSAKKIQAQFRRHVCESMYNTVLTGVVLLQARIRSNNAMKTFNDLMIARAQAATLIQKTYRSFCASSAFLVQKRAASIIQSAFRRHFFKLKYRALKRASVLIQAKFRSKTIRESFLLHLKCVCILQRTGRKFLADMKMKQVAATTIQRIWRGYSAEVDFMLLVLAAIKIQSVARMRSAFTTYNNIRDGIILTQACFRSKQSRKTIVSQQCSSIVLQKIGRGFLVRIHKKVQLAAIATIQRAVRETIVRSRKEFCSCTIIQKAARGFLARMYRKNQLAAAVIIQRATREMMTRTNNKVKKFAATEIQRVWRGFSAHIDFMIQVMAAMKLQARFRAARAKRALLVLSSQRKSSTIIQKAARGFLARMYRKEQLAAAVIIQRATREMMTRSNNKVKKFAATEIQRIWRGFSAHIDFMLQRKSSTIIQKLGRGFLARVQKERALSAVTIIQRAARVMIARSHDDLVRNFAASEIQRIWRGFSVHVDFMLQVMAAMRIQASIRCFLKKKTLYRTARTAKMLQENDLVEDKSPEMNQDSPPRVIDAIAYTSNSKQEVKHVSTIPKIITTASYIATSNKIHVRTIKVLRKSELFSEVMEAVSILEKTTSKSIDSCKLLLKARGQDNLLSLLASCNRSSPHLELVRVILHIFKNITGHQASLSVLVTREYMSKMTDVVQMFRDKADIFELSTLLLETFVRSDAFILSEHSSHEQRKCLREVLSLSRKRASVRSRPGFDRGILCLENVMNIVEGGGRKLRDNSVFTFNAQNSVGNKATGTAPRRQPIVDSDQDHQGMPMKKTAIISSDVNSHLLASHGFHSPYYPNTYTHTCVSDNKYPHSYLYNVGYYFSHSAVECCQVHFSQSIEHCSKAVFYEEHPVGEQSTSSLHTMTSPVVGMVPAGKKKPLLDHYTELEPPPHQQSPYWYQGGSQANSQRPLRRGKQHHGGRWEDQQDNFTVGINIMVQGGEMMQPYEQPPSWYQSGKASKTTSSWEATSWVQGGEVPPPPPQAIKQTAWYHGAKSSKKSKHCKSTESLESSGWWSHGIDTKSGKSKSAKGCEDYLPIMPWLPPPPIMRLPPPKVPTMPPRPFPSYSPTKGQDPPTLRPKQSPTQLPTTDSKPSTPKPSSLIPNVPTTPKPGPSDPTYAPTAPWPTWNPTSSTYAPTGPSTGTMPTTQRPTLAPSSAGPTVPPLDLLVWGSSLSTSQTGDNILTPLDAGITASDASAGSRYSIIISADGTASSTGVIESMEDYDGHLGIRPRT</sequence>
<feature type="compositionally biased region" description="Pro residues" evidence="5">
    <location>
        <begin position="2237"/>
        <end position="2252"/>
    </location>
</feature>
<evidence type="ECO:0000256" key="1">
    <source>
        <dbReference type="ARBA" id="ARBA00004496"/>
    </source>
</evidence>
<protein>
    <submittedName>
        <fullName evidence="7">Abnormal spindle-related protein</fullName>
    </submittedName>
</protein>